<evidence type="ECO:0000313" key="3">
    <source>
        <dbReference type="EMBL" id="GEU66109.1"/>
    </source>
</evidence>
<keyword evidence="3" id="KW-0131">Cell cycle</keyword>
<dbReference type="InterPro" id="IPR025224">
    <property type="entry name" value="CCAR1/CCAR2"/>
</dbReference>
<feature type="signal peptide" evidence="2">
    <location>
        <begin position="1"/>
        <end position="26"/>
    </location>
</feature>
<dbReference type="GO" id="GO:0005634">
    <property type="term" value="C:nucleus"/>
    <property type="evidence" value="ECO:0007669"/>
    <property type="project" value="TreeGrafter"/>
</dbReference>
<dbReference type="PANTHER" id="PTHR14304">
    <property type="entry name" value="CELL DIVISION CYCLE AND APOPTOSIS REGULATOR PROTEIN"/>
    <property type="match status" value="1"/>
</dbReference>
<dbReference type="GO" id="GO:0006355">
    <property type="term" value="P:regulation of DNA-templated transcription"/>
    <property type="evidence" value="ECO:0007669"/>
    <property type="project" value="InterPro"/>
</dbReference>
<keyword evidence="3" id="KW-0132">Cell division</keyword>
<feature type="region of interest" description="Disordered" evidence="1">
    <location>
        <begin position="189"/>
        <end position="229"/>
    </location>
</feature>
<reference evidence="3" key="1">
    <citation type="journal article" date="2019" name="Sci. Rep.">
        <title>Draft genome of Tanacetum cinerariifolium, the natural source of mosquito coil.</title>
        <authorList>
            <person name="Yamashiro T."/>
            <person name="Shiraishi A."/>
            <person name="Satake H."/>
            <person name="Nakayama K."/>
        </authorList>
    </citation>
    <scope>NUCLEOTIDE SEQUENCE</scope>
</reference>
<feature type="compositionally biased region" description="Low complexity" evidence="1">
    <location>
        <begin position="212"/>
        <end position="223"/>
    </location>
</feature>
<dbReference type="PANTHER" id="PTHR14304:SF11">
    <property type="entry name" value="SAP DOMAIN-CONTAINING PROTEIN"/>
    <property type="match status" value="1"/>
</dbReference>
<dbReference type="AlphaFoldDB" id="A0A6L2LY80"/>
<comment type="caution">
    <text evidence="3">The sequence shown here is derived from an EMBL/GenBank/DDBJ whole genome shotgun (WGS) entry which is preliminary data.</text>
</comment>
<accession>A0A6L2LY80</accession>
<proteinExistence type="predicted"/>
<dbReference type="EMBL" id="BKCJ010005325">
    <property type="protein sequence ID" value="GEU66109.1"/>
    <property type="molecule type" value="Genomic_DNA"/>
</dbReference>
<keyword evidence="2" id="KW-0732">Signal</keyword>
<sequence>MVVCRLLKKTLLINMVVCLLLKKTLMKDSKENPIDKHGCMQASKENPIDKHGRMQASKENPIDNLHNLIHEHMGNRGAFIRFEAPTTMDPKIVTFSAVLQVPKELDHLAWKVEVVMVQRFKIHKIRRWGLPYSCPKANIYDRLDAATALRQELLHTQSLQPLSAGEFKQKISCRQADYRERRRERERILDRREKERGKRERTPPRVSRDRGSSVSVKAGRSSSLESPRVINRLKNNNENMTARLLKKTLLINMVVCLLLKKTLMKDSKENPIDKHGCMQASKENPIDKHGRMQASKENPIDNLHNLIHEHMGNRGAFIRFEAPTTMDPKIVTFSAVLQVPKELDHLAWKVEVVMVQRFKIHKIRRWGLPYSCPKANIYDRLDAATALRQELLHTQSLQPLSAGEFKEGTGKNLGSAGERKRQAGTNSTESIKGPRLFSICKGWEVYSFNLMDVERDYLSMDRRYTRLYVSPECAKVVVNWSREDLNIPLKTPYQLLLFKNEEDVVIANLDAENAKDLAEKRLNGLNTLEGSKNMFHVRHLSS</sequence>
<feature type="region of interest" description="Disordered" evidence="1">
    <location>
        <begin position="403"/>
        <end position="428"/>
    </location>
</feature>
<protein>
    <submittedName>
        <fullName evidence="3">Cell division cycle and apoptosis regulator protein 1-like isoform X1</fullName>
    </submittedName>
</protein>
<name>A0A6L2LY80_TANCI</name>
<evidence type="ECO:0000256" key="2">
    <source>
        <dbReference type="SAM" id="SignalP"/>
    </source>
</evidence>
<dbReference type="GO" id="GO:0051301">
    <property type="term" value="P:cell division"/>
    <property type="evidence" value="ECO:0007669"/>
    <property type="project" value="UniProtKB-KW"/>
</dbReference>
<feature type="compositionally biased region" description="Basic and acidic residues" evidence="1">
    <location>
        <begin position="189"/>
        <end position="211"/>
    </location>
</feature>
<feature type="chain" id="PRO_5026811639" evidence="2">
    <location>
        <begin position="27"/>
        <end position="542"/>
    </location>
</feature>
<organism evidence="3">
    <name type="scientific">Tanacetum cinerariifolium</name>
    <name type="common">Dalmatian daisy</name>
    <name type="synonym">Chrysanthemum cinerariifolium</name>
    <dbReference type="NCBI Taxonomy" id="118510"/>
    <lineage>
        <taxon>Eukaryota</taxon>
        <taxon>Viridiplantae</taxon>
        <taxon>Streptophyta</taxon>
        <taxon>Embryophyta</taxon>
        <taxon>Tracheophyta</taxon>
        <taxon>Spermatophyta</taxon>
        <taxon>Magnoliopsida</taxon>
        <taxon>eudicotyledons</taxon>
        <taxon>Gunneridae</taxon>
        <taxon>Pentapetalae</taxon>
        <taxon>asterids</taxon>
        <taxon>campanulids</taxon>
        <taxon>Asterales</taxon>
        <taxon>Asteraceae</taxon>
        <taxon>Asteroideae</taxon>
        <taxon>Anthemideae</taxon>
        <taxon>Anthemidinae</taxon>
        <taxon>Tanacetum</taxon>
    </lineage>
</organism>
<evidence type="ECO:0000256" key="1">
    <source>
        <dbReference type="SAM" id="MobiDB-lite"/>
    </source>
</evidence>
<gene>
    <name evidence="3" type="ORF">Tci_038087</name>
</gene>